<gene>
    <name evidence="5" type="ORF">ADL15_24720</name>
</gene>
<dbReference type="SMART" id="SM00354">
    <property type="entry name" value="HTH_LACI"/>
    <property type="match status" value="1"/>
</dbReference>
<evidence type="ECO:0000256" key="2">
    <source>
        <dbReference type="ARBA" id="ARBA00023125"/>
    </source>
</evidence>
<dbReference type="Proteomes" id="UP000053244">
    <property type="component" value="Unassembled WGS sequence"/>
</dbReference>
<dbReference type="Gene3D" id="1.10.260.40">
    <property type="entry name" value="lambda repressor-like DNA-binding domains"/>
    <property type="match status" value="1"/>
</dbReference>
<dbReference type="Gene3D" id="3.40.50.2300">
    <property type="match status" value="2"/>
</dbReference>
<dbReference type="InterPro" id="IPR010982">
    <property type="entry name" value="Lambda_DNA-bd_dom_sf"/>
</dbReference>
<keyword evidence="1" id="KW-0805">Transcription regulation</keyword>
<dbReference type="CDD" id="cd06279">
    <property type="entry name" value="PBP1_LacI-like"/>
    <property type="match status" value="1"/>
</dbReference>
<sequence length="355" mass="37400">MPRVTLQTIADRVGVSRMTVSNAFSRPDQLSPELRQRILDAAQELGYAGPDPTARALAKGTTGTIGILLTDSLRYAFTDLVAGGFLGAIADELAPTGLAITLLTSAGTGDLIPARDVAMDGALVYSCDPTSPAVSWLHRRRLPLVFVDQAPVDGYACVNVADRDGARAAAQHLIDLGHRRIAYAVVGAHGPFGLLTDAATPVEGYASVQRRLGWDDVLTPAGIHPPVIREPFERVDDVRRDARELLSRPDRPTAVLCFSDVTALGVRQAAADLGLRVPEDLSLVGFDDGPIATQIQPGLTTVRQDVEEKGRSAAALLNAALRLSPGEAPHMVLPATLVVRGSTGPAPAEGARTPV</sequence>
<accession>A0A101JP67</accession>
<dbReference type="GO" id="GO:0000976">
    <property type="term" value="F:transcription cis-regulatory region binding"/>
    <property type="evidence" value="ECO:0007669"/>
    <property type="project" value="TreeGrafter"/>
</dbReference>
<comment type="caution">
    <text evidence="5">The sequence shown here is derived from an EMBL/GenBank/DDBJ whole genome shotgun (WGS) entry which is preliminary data.</text>
</comment>
<dbReference type="Pfam" id="PF13377">
    <property type="entry name" value="Peripla_BP_3"/>
    <property type="match status" value="1"/>
</dbReference>
<dbReference type="AlphaFoldDB" id="A0A101JP67"/>
<dbReference type="SUPFAM" id="SSF53822">
    <property type="entry name" value="Periplasmic binding protein-like I"/>
    <property type="match status" value="1"/>
</dbReference>
<dbReference type="SUPFAM" id="SSF47413">
    <property type="entry name" value="lambda repressor-like DNA-binding domains"/>
    <property type="match status" value="1"/>
</dbReference>
<evidence type="ECO:0000259" key="4">
    <source>
        <dbReference type="PROSITE" id="PS50932"/>
    </source>
</evidence>
<dbReference type="PANTHER" id="PTHR30146:SF138">
    <property type="entry name" value="TRANSCRIPTIONAL REGULATORY PROTEIN"/>
    <property type="match status" value="1"/>
</dbReference>
<evidence type="ECO:0000256" key="3">
    <source>
        <dbReference type="ARBA" id="ARBA00023163"/>
    </source>
</evidence>
<dbReference type="GO" id="GO:0003700">
    <property type="term" value="F:DNA-binding transcription factor activity"/>
    <property type="evidence" value="ECO:0007669"/>
    <property type="project" value="TreeGrafter"/>
</dbReference>
<dbReference type="PROSITE" id="PS50932">
    <property type="entry name" value="HTH_LACI_2"/>
    <property type="match status" value="1"/>
</dbReference>
<dbReference type="InterPro" id="IPR046335">
    <property type="entry name" value="LacI/GalR-like_sensor"/>
</dbReference>
<dbReference type="EMBL" id="LLZH01000246">
    <property type="protein sequence ID" value="KUL30525.1"/>
    <property type="molecule type" value="Genomic_DNA"/>
</dbReference>
<dbReference type="PANTHER" id="PTHR30146">
    <property type="entry name" value="LACI-RELATED TRANSCRIPTIONAL REPRESSOR"/>
    <property type="match status" value="1"/>
</dbReference>
<protein>
    <submittedName>
        <fullName evidence="5">LacI family transcriptional regulator</fullName>
    </submittedName>
</protein>
<dbReference type="InterPro" id="IPR000843">
    <property type="entry name" value="HTH_LacI"/>
</dbReference>
<dbReference type="CDD" id="cd01392">
    <property type="entry name" value="HTH_LacI"/>
    <property type="match status" value="1"/>
</dbReference>
<keyword evidence="3" id="KW-0804">Transcription</keyword>
<reference evidence="5 6" key="1">
    <citation type="submission" date="2015-10" db="EMBL/GenBank/DDBJ databases">
        <authorList>
            <person name="Gilbert D.G."/>
        </authorList>
    </citation>
    <scope>NUCLEOTIDE SEQUENCE [LARGE SCALE GENOMIC DNA]</scope>
    <source>
        <strain evidence="5 6">NRRL B-16712</strain>
    </source>
</reference>
<evidence type="ECO:0000313" key="5">
    <source>
        <dbReference type="EMBL" id="KUL30525.1"/>
    </source>
</evidence>
<organism evidence="5 6">
    <name type="scientific">Actinoplanes awajinensis subsp. mycoplanecinus</name>
    <dbReference type="NCBI Taxonomy" id="135947"/>
    <lineage>
        <taxon>Bacteria</taxon>
        <taxon>Bacillati</taxon>
        <taxon>Actinomycetota</taxon>
        <taxon>Actinomycetes</taxon>
        <taxon>Micromonosporales</taxon>
        <taxon>Micromonosporaceae</taxon>
        <taxon>Actinoplanes</taxon>
    </lineage>
</organism>
<keyword evidence="6" id="KW-1185">Reference proteome</keyword>
<dbReference type="InterPro" id="IPR028082">
    <property type="entry name" value="Peripla_BP_I"/>
</dbReference>
<proteinExistence type="predicted"/>
<feature type="domain" description="HTH lacI-type" evidence="4">
    <location>
        <begin position="4"/>
        <end position="59"/>
    </location>
</feature>
<dbReference type="Pfam" id="PF00356">
    <property type="entry name" value="LacI"/>
    <property type="match status" value="1"/>
</dbReference>
<evidence type="ECO:0000256" key="1">
    <source>
        <dbReference type="ARBA" id="ARBA00023015"/>
    </source>
</evidence>
<evidence type="ECO:0000313" key="6">
    <source>
        <dbReference type="Proteomes" id="UP000053244"/>
    </source>
</evidence>
<keyword evidence="2" id="KW-0238">DNA-binding</keyword>
<name>A0A101JP67_9ACTN</name>